<name>A0A0A9FN47_ARUDO</name>
<sequence>MNFCIRQTAVSRSCPIAHFTIQSFGSFTDGKRACCSTSFTSSS</sequence>
<dbReference type="AlphaFoldDB" id="A0A0A9FN47"/>
<reference evidence="1" key="2">
    <citation type="journal article" date="2015" name="Data Brief">
        <title>Shoot transcriptome of the giant reed, Arundo donax.</title>
        <authorList>
            <person name="Barrero R.A."/>
            <person name="Guerrero F.D."/>
            <person name="Moolhuijzen P."/>
            <person name="Goolsby J.A."/>
            <person name="Tidwell J."/>
            <person name="Bellgard S.E."/>
            <person name="Bellgard M.I."/>
        </authorList>
    </citation>
    <scope>NUCLEOTIDE SEQUENCE</scope>
    <source>
        <tissue evidence="1">Shoot tissue taken approximately 20 cm above the soil surface</tissue>
    </source>
</reference>
<evidence type="ECO:0000313" key="1">
    <source>
        <dbReference type="EMBL" id="JAE13702.1"/>
    </source>
</evidence>
<organism evidence="1">
    <name type="scientific">Arundo donax</name>
    <name type="common">Giant reed</name>
    <name type="synonym">Donax arundinaceus</name>
    <dbReference type="NCBI Taxonomy" id="35708"/>
    <lineage>
        <taxon>Eukaryota</taxon>
        <taxon>Viridiplantae</taxon>
        <taxon>Streptophyta</taxon>
        <taxon>Embryophyta</taxon>
        <taxon>Tracheophyta</taxon>
        <taxon>Spermatophyta</taxon>
        <taxon>Magnoliopsida</taxon>
        <taxon>Liliopsida</taxon>
        <taxon>Poales</taxon>
        <taxon>Poaceae</taxon>
        <taxon>PACMAD clade</taxon>
        <taxon>Arundinoideae</taxon>
        <taxon>Arundineae</taxon>
        <taxon>Arundo</taxon>
    </lineage>
</organism>
<protein>
    <submittedName>
        <fullName evidence="1">Uncharacterized protein</fullName>
    </submittedName>
</protein>
<dbReference type="EMBL" id="GBRH01184194">
    <property type="protein sequence ID" value="JAE13702.1"/>
    <property type="molecule type" value="Transcribed_RNA"/>
</dbReference>
<reference evidence="1" key="1">
    <citation type="submission" date="2014-09" db="EMBL/GenBank/DDBJ databases">
        <authorList>
            <person name="Magalhaes I.L.F."/>
            <person name="Oliveira U."/>
            <person name="Santos F.R."/>
            <person name="Vidigal T.H.D.A."/>
            <person name="Brescovit A.D."/>
            <person name="Santos A.J."/>
        </authorList>
    </citation>
    <scope>NUCLEOTIDE SEQUENCE</scope>
    <source>
        <tissue evidence="1">Shoot tissue taken approximately 20 cm above the soil surface</tissue>
    </source>
</reference>
<accession>A0A0A9FN47</accession>
<proteinExistence type="predicted"/>